<evidence type="ECO:0000313" key="10">
    <source>
        <dbReference type="EMBL" id="GAN07322.1"/>
    </source>
</evidence>
<comment type="similarity">
    <text evidence="3">Belongs to the wax synthase family.</text>
</comment>
<evidence type="ECO:0000256" key="1">
    <source>
        <dbReference type="ARBA" id="ARBA00004141"/>
    </source>
</evidence>
<dbReference type="PANTHER" id="PTHR31595">
    <property type="entry name" value="LONG-CHAIN-ALCOHOL O-FATTY-ACYLTRANSFERASE 3-RELATED"/>
    <property type="match status" value="1"/>
</dbReference>
<evidence type="ECO:0000259" key="9">
    <source>
        <dbReference type="Pfam" id="PF13813"/>
    </source>
</evidence>
<keyword evidence="6 8" id="KW-1133">Transmembrane helix</keyword>
<dbReference type="EMBL" id="DF836445">
    <property type="protein sequence ID" value="GAN07322.1"/>
    <property type="molecule type" value="Genomic_DNA"/>
</dbReference>
<dbReference type="InterPro" id="IPR032805">
    <property type="entry name" value="Wax_synthase_dom"/>
</dbReference>
<comment type="pathway">
    <text evidence="2">Secondary metabolite biosynthesis.</text>
</comment>
<evidence type="ECO:0000256" key="2">
    <source>
        <dbReference type="ARBA" id="ARBA00005179"/>
    </source>
</evidence>
<protein>
    <recommendedName>
        <fullName evidence="9">Wax synthase domain-containing protein</fullName>
    </recommendedName>
</protein>
<gene>
    <name evidence="10" type="ORF">MAM1_0156c06818</name>
</gene>
<evidence type="ECO:0000256" key="5">
    <source>
        <dbReference type="ARBA" id="ARBA00022692"/>
    </source>
</evidence>
<evidence type="ECO:0000256" key="4">
    <source>
        <dbReference type="ARBA" id="ARBA00022679"/>
    </source>
</evidence>
<comment type="subcellular location">
    <subcellularLocation>
        <location evidence="1">Membrane</location>
        <topology evidence="1">Multi-pass membrane protein</topology>
    </subcellularLocation>
</comment>
<dbReference type="AlphaFoldDB" id="A0A0C9MV47"/>
<feature type="transmembrane region" description="Helical" evidence="8">
    <location>
        <begin position="153"/>
        <end position="175"/>
    </location>
</feature>
<dbReference type="GO" id="GO:0006629">
    <property type="term" value="P:lipid metabolic process"/>
    <property type="evidence" value="ECO:0007669"/>
    <property type="project" value="InterPro"/>
</dbReference>
<dbReference type="PANTHER" id="PTHR31595:SF57">
    <property type="entry name" value="OS04G0481900 PROTEIN"/>
    <property type="match status" value="1"/>
</dbReference>
<keyword evidence="5 8" id="KW-0812">Transmembrane</keyword>
<keyword evidence="7 8" id="KW-0472">Membrane</keyword>
<evidence type="ECO:0000256" key="8">
    <source>
        <dbReference type="SAM" id="Phobius"/>
    </source>
</evidence>
<dbReference type="OrthoDB" id="1077582at2759"/>
<reference evidence="10" key="1">
    <citation type="submission" date="2014-09" db="EMBL/GenBank/DDBJ databases">
        <title>Draft genome sequence of an oleaginous Mucoromycotina fungus Mucor ambiguus NBRC6742.</title>
        <authorList>
            <person name="Takeda I."/>
            <person name="Yamane N."/>
            <person name="Morita T."/>
            <person name="Tamano K."/>
            <person name="Machida M."/>
            <person name="Baker S."/>
            <person name="Koike H."/>
        </authorList>
    </citation>
    <scope>NUCLEOTIDE SEQUENCE</scope>
    <source>
        <strain evidence="10">NBRC 6742</strain>
    </source>
</reference>
<name>A0A0C9MV47_9FUNG</name>
<dbReference type="GO" id="GO:0008374">
    <property type="term" value="F:O-acyltransferase activity"/>
    <property type="evidence" value="ECO:0007669"/>
    <property type="project" value="InterPro"/>
</dbReference>
<sequence>MSDFSIFLGGENRVVLPFFAYPALSAKHIQANFIDSTIIGRVHDSFWLYKWKQRQVVGFWLLYRVYMCAEQASLPLHLVADLVAGVASYNLFLRFLELYWVGPLVQDRQVYATMESLWIDFWCCLRTFPKPAKKDTPELKKGQVKVYKKDKKFYHIILYLTGHMIVTDIVASWAASFTGEEVQQMSVEKPAVFFVFFAFATILLNDVFNCVGYSLHLFYCIFVEGGSYSSEQWRPLMINPVMSSSLDELWSHRWHQLFKSTWLAFPFRPVRILVERALTKRIKHAKSIAFLLASISVFVASALMHEYVIAANIGLPIYKRIFAGEQCLFFVGHGIGVFFEHLVHMLILPKLPESFKKSMLYEILGHVWTATFGYFTFYWIANGFMSWGFQFDNPLTFTKPYIVNFAQTHPRLLVNWGSHV</sequence>
<dbReference type="Pfam" id="PF13813">
    <property type="entry name" value="MBOAT_2"/>
    <property type="match status" value="1"/>
</dbReference>
<feature type="transmembrane region" description="Helical" evidence="8">
    <location>
        <begin position="328"/>
        <end position="348"/>
    </location>
</feature>
<feature type="transmembrane region" description="Helical" evidence="8">
    <location>
        <begin position="288"/>
        <end position="308"/>
    </location>
</feature>
<accession>A0A0C9MV47</accession>
<evidence type="ECO:0000313" key="11">
    <source>
        <dbReference type="Proteomes" id="UP000053815"/>
    </source>
</evidence>
<dbReference type="GO" id="GO:0016020">
    <property type="term" value="C:membrane"/>
    <property type="evidence" value="ECO:0007669"/>
    <property type="project" value="UniProtKB-SubCell"/>
</dbReference>
<keyword evidence="11" id="KW-1185">Reference proteome</keyword>
<feature type="domain" description="Wax synthase" evidence="9">
    <location>
        <begin position="233"/>
        <end position="311"/>
    </location>
</feature>
<dbReference type="Proteomes" id="UP000053815">
    <property type="component" value="Unassembled WGS sequence"/>
</dbReference>
<organism evidence="10">
    <name type="scientific">Mucor ambiguus</name>
    <dbReference type="NCBI Taxonomy" id="91626"/>
    <lineage>
        <taxon>Eukaryota</taxon>
        <taxon>Fungi</taxon>
        <taxon>Fungi incertae sedis</taxon>
        <taxon>Mucoromycota</taxon>
        <taxon>Mucoromycotina</taxon>
        <taxon>Mucoromycetes</taxon>
        <taxon>Mucorales</taxon>
        <taxon>Mucorineae</taxon>
        <taxon>Mucoraceae</taxon>
        <taxon>Mucor</taxon>
    </lineage>
</organism>
<proteinExistence type="inferred from homology"/>
<feature type="transmembrane region" description="Helical" evidence="8">
    <location>
        <begin position="190"/>
        <end position="208"/>
    </location>
</feature>
<evidence type="ECO:0000256" key="7">
    <source>
        <dbReference type="ARBA" id="ARBA00023136"/>
    </source>
</evidence>
<dbReference type="InterPro" id="IPR044851">
    <property type="entry name" value="Wax_synthase"/>
</dbReference>
<evidence type="ECO:0000256" key="6">
    <source>
        <dbReference type="ARBA" id="ARBA00022989"/>
    </source>
</evidence>
<evidence type="ECO:0000256" key="3">
    <source>
        <dbReference type="ARBA" id="ARBA00007282"/>
    </source>
</evidence>
<dbReference type="STRING" id="91626.A0A0C9MV47"/>
<keyword evidence="4" id="KW-0808">Transferase</keyword>
<feature type="transmembrane region" description="Helical" evidence="8">
    <location>
        <begin position="360"/>
        <end position="381"/>
    </location>
</feature>